<dbReference type="GO" id="GO:0008270">
    <property type="term" value="F:zinc ion binding"/>
    <property type="evidence" value="ECO:0007669"/>
    <property type="project" value="UniProtKB-KW"/>
</dbReference>
<reference evidence="11 12" key="1">
    <citation type="journal article" date="2018" name="BMC Genomics">
        <title>Comparative genomics of the wheat fungal pathogen Pyrenophora tritici-repentis reveals chromosomal variations and genome plasticity.</title>
        <authorList>
            <person name="Moolhuijzen P."/>
            <person name="See P.T."/>
            <person name="Hane J.K."/>
            <person name="Shi G."/>
            <person name="Liu Z."/>
            <person name="Oliver R.P."/>
            <person name="Moffat C.S."/>
        </authorList>
    </citation>
    <scope>NUCLEOTIDE SEQUENCE [LARGE SCALE GENOMIC DNA]</scope>
    <source>
        <strain evidence="11">M4</strain>
    </source>
</reference>
<dbReference type="Gene3D" id="3.30.50.10">
    <property type="entry name" value="Erythroid Transcription Factor GATA-1, subunit A"/>
    <property type="match status" value="2"/>
</dbReference>
<evidence type="ECO:0000256" key="3">
    <source>
        <dbReference type="ARBA" id="ARBA00022737"/>
    </source>
</evidence>
<keyword evidence="3" id="KW-0677">Repeat</keyword>
<dbReference type="KEGG" id="ptrr:6347448"/>
<dbReference type="GO" id="GO:0005634">
    <property type="term" value="C:nucleus"/>
    <property type="evidence" value="ECO:0007669"/>
    <property type="project" value="UniProtKB-SubCell"/>
</dbReference>
<feature type="domain" description="GATA-type" evidence="10">
    <location>
        <begin position="73"/>
        <end position="130"/>
    </location>
</feature>
<keyword evidence="2" id="KW-0479">Metal-binding</keyword>
<dbReference type="GeneID" id="6347448"/>
<feature type="compositionally biased region" description="Polar residues" evidence="9">
    <location>
        <begin position="580"/>
        <end position="589"/>
    </location>
</feature>
<feature type="compositionally biased region" description="Polar residues" evidence="9">
    <location>
        <begin position="19"/>
        <end position="28"/>
    </location>
</feature>
<dbReference type="Proteomes" id="UP000245464">
    <property type="component" value="Chromosome 1"/>
</dbReference>
<feature type="compositionally biased region" description="Low complexity" evidence="9">
    <location>
        <begin position="408"/>
        <end position="426"/>
    </location>
</feature>
<dbReference type="FunFam" id="3.30.50.10:FF:000007">
    <property type="entry name" value="Nitrogen regulatory AreA, N-terminal"/>
    <property type="match status" value="1"/>
</dbReference>
<dbReference type="PROSITE" id="PS50114">
    <property type="entry name" value="GATA_ZN_FINGER_2"/>
    <property type="match status" value="2"/>
</dbReference>
<keyword evidence="4" id="KW-0863">Zinc-finger</keyword>
<dbReference type="GO" id="GO:0045944">
    <property type="term" value="P:positive regulation of transcription by RNA polymerase II"/>
    <property type="evidence" value="ECO:0007669"/>
    <property type="project" value="TreeGrafter"/>
</dbReference>
<feature type="region of interest" description="Disordered" evidence="9">
    <location>
        <begin position="268"/>
        <end position="438"/>
    </location>
</feature>
<dbReference type="PANTHER" id="PTHR10071">
    <property type="entry name" value="TRANSCRIPTION FACTOR GATA FAMILY MEMBER"/>
    <property type="match status" value="1"/>
</dbReference>
<evidence type="ECO:0000256" key="6">
    <source>
        <dbReference type="ARBA" id="ARBA00023015"/>
    </source>
</evidence>
<dbReference type="PANTHER" id="PTHR10071:SF335">
    <property type="entry name" value="IRON-SENSING TRANSCRIPTIONAL REPRESSOR-RELATED"/>
    <property type="match status" value="1"/>
</dbReference>
<dbReference type="GO" id="GO:0000981">
    <property type="term" value="F:DNA-binding transcription factor activity, RNA polymerase II-specific"/>
    <property type="evidence" value="ECO:0007669"/>
    <property type="project" value="TreeGrafter"/>
</dbReference>
<dbReference type="PROSITE" id="PS00344">
    <property type="entry name" value="GATA_ZN_FINGER_1"/>
    <property type="match status" value="2"/>
</dbReference>
<evidence type="ECO:0000256" key="2">
    <source>
        <dbReference type="ARBA" id="ARBA00022723"/>
    </source>
</evidence>
<feature type="region of interest" description="Disordered" evidence="9">
    <location>
        <begin position="560"/>
        <end position="612"/>
    </location>
</feature>
<evidence type="ECO:0000256" key="8">
    <source>
        <dbReference type="ARBA" id="ARBA00023242"/>
    </source>
</evidence>
<sequence length="666" mass="71919">MAESLRLLQAHEHHKPRTETPSQEQQMDTQEDQRSEIYHSLEDAVPIPDGPAVPATSTSLQIQNINYDASNATVTGQVCSNCKTTQTPLWRRSPSGETVCNACGLYMKARNQSRPVNLKRNTSTQILPTQQSPTPGPGDGSSTSPGNLAASPRVATYVAADQMAAGTCPGGGRCNGTGGQQGCSGCPAFNNRVSKTAKFALAQANAAEGKNVIDATGTSAASTSAIPACQNCGTTITPLWRRDDAGHIICNACGLYYKLHGTHRPVAMKKQEIKRRKRVVPAGDTGSHAASSVANYSPPQRPSQTPAFEHSASPDPSTALESREEYTPEPPRGPIAVDFTHYYGNLSTTSNPSSLIPNTQPSAPSPRKRSRSATMDPEEPVNPAPHRPNAISSILNPSQGEAEANIDPSLSVPLRPSGGPSPSHGMSPEEKAARRERLKREADAMRQELERRQKELDDIYSVENDLPPSVSTNSIDPAIGLATVLYNWHPTALAAFLDLDAWFSFTWTFGRRGVREKEGKDGEKGVTFEIGRIANQITFGILDAKEENWEKCASYNITVSSSTDTNSEDGTEEDGNDDTANSTSINTPSDLGKWLPNPKESMRGETETTAPSEVEALAREIATAMLAEKIWIAQKRSSRTFCVEYAPMDIWGDGIPMDVRWLYEGA</sequence>
<dbReference type="GO" id="GO:0006879">
    <property type="term" value="P:intracellular iron ion homeostasis"/>
    <property type="evidence" value="ECO:0007669"/>
    <property type="project" value="UniProtKB-ARBA"/>
</dbReference>
<evidence type="ECO:0000256" key="4">
    <source>
        <dbReference type="ARBA" id="ARBA00022771"/>
    </source>
</evidence>
<comment type="caution">
    <text evidence="11">The sequence shown here is derived from an EMBL/GenBank/DDBJ whole genome shotgun (WGS) entry which is preliminary data.</text>
</comment>
<dbReference type="InterPro" id="IPR013088">
    <property type="entry name" value="Znf_NHR/GATA"/>
</dbReference>
<dbReference type="FunFam" id="3.30.50.10:FF:000039">
    <property type="entry name" value="Siderophore transcription factor SreA"/>
    <property type="match status" value="1"/>
</dbReference>
<dbReference type="GO" id="GO:0000122">
    <property type="term" value="P:negative regulation of transcription by RNA polymerase II"/>
    <property type="evidence" value="ECO:0007669"/>
    <property type="project" value="TreeGrafter"/>
</dbReference>
<feature type="region of interest" description="Disordered" evidence="9">
    <location>
        <begin position="1"/>
        <end position="33"/>
    </location>
</feature>
<feature type="compositionally biased region" description="Acidic residues" evidence="9">
    <location>
        <begin position="566"/>
        <end position="577"/>
    </location>
</feature>
<organism evidence="11 12">
    <name type="scientific">Pyrenophora tritici-repentis</name>
    <dbReference type="NCBI Taxonomy" id="45151"/>
    <lineage>
        <taxon>Eukaryota</taxon>
        <taxon>Fungi</taxon>
        <taxon>Dikarya</taxon>
        <taxon>Ascomycota</taxon>
        <taxon>Pezizomycotina</taxon>
        <taxon>Dothideomycetes</taxon>
        <taxon>Pleosporomycetidae</taxon>
        <taxon>Pleosporales</taxon>
        <taxon>Pleosporineae</taxon>
        <taxon>Pleosporaceae</taxon>
        <taxon>Pyrenophora</taxon>
    </lineage>
</organism>
<evidence type="ECO:0000256" key="5">
    <source>
        <dbReference type="ARBA" id="ARBA00022833"/>
    </source>
</evidence>
<dbReference type="RefSeq" id="XP_065966369.1">
    <property type="nucleotide sequence ID" value="XM_066104167.1"/>
</dbReference>
<dbReference type="CDD" id="cd00202">
    <property type="entry name" value="ZnF_GATA"/>
    <property type="match status" value="2"/>
</dbReference>
<evidence type="ECO:0000259" key="10">
    <source>
        <dbReference type="PROSITE" id="PS50114"/>
    </source>
</evidence>
<feature type="compositionally biased region" description="Polar residues" evidence="9">
    <location>
        <begin position="390"/>
        <end position="399"/>
    </location>
</feature>
<dbReference type="InterPro" id="IPR039355">
    <property type="entry name" value="Transcription_factor_GATA"/>
</dbReference>
<feature type="compositionally biased region" description="Polar residues" evidence="9">
    <location>
        <begin position="288"/>
        <end position="306"/>
    </location>
</feature>
<dbReference type="PRINTS" id="PR00619">
    <property type="entry name" value="GATAZNFINGER"/>
</dbReference>
<comment type="subcellular location">
    <subcellularLocation>
        <location evidence="1">Nucleus</location>
    </subcellularLocation>
</comment>
<keyword evidence="7" id="KW-0804">Transcription</keyword>
<feature type="region of interest" description="Disordered" evidence="9">
    <location>
        <begin position="114"/>
        <end position="149"/>
    </location>
</feature>
<feature type="compositionally biased region" description="Polar residues" evidence="9">
    <location>
        <begin position="114"/>
        <end position="127"/>
    </location>
</feature>
<dbReference type="AlphaFoldDB" id="A0A2W1DVM0"/>
<proteinExistence type="predicted"/>
<feature type="domain" description="GATA-type" evidence="10">
    <location>
        <begin position="229"/>
        <end position="276"/>
    </location>
</feature>
<dbReference type="EMBL" id="NQIK02000001">
    <property type="protein sequence ID" value="KAF7579426.1"/>
    <property type="molecule type" value="Genomic_DNA"/>
</dbReference>
<gene>
    <name evidence="11" type="ORF">PtrM4_036660</name>
</gene>
<dbReference type="Pfam" id="PF00320">
    <property type="entry name" value="GATA"/>
    <property type="match status" value="2"/>
</dbReference>
<keyword evidence="6" id="KW-0805">Transcription regulation</keyword>
<dbReference type="GO" id="GO:0034757">
    <property type="term" value="P:negative regulation of iron ion transport"/>
    <property type="evidence" value="ECO:0007669"/>
    <property type="project" value="UniProtKB-ARBA"/>
</dbReference>
<dbReference type="SUPFAM" id="SSF57716">
    <property type="entry name" value="Glucocorticoid receptor-like (DNA-binding domain)"/>
    <property type="match status" value="2"/>
</dbReference>
<feature type="compositionally biased region" description="Basic residues" evidence="9">
    <location>
        <begin position="268"/>
        <end position="279"/>
    </location>
</feature>
<evidence type="ECO:0000256" key="1">
    <source>
        <dbReference type="ARBA" id="ARBA00004123"/>
    </source>
</evidence>
<evidence type="ECO:0000256" key="7">
    <source>
        <dbReference type="ARBA" id="ARBA00023163"/>
    </source>
</evidence>
<evidence type="ECO:0000256" key="9">
    <source>
        <dbReference type="SAM" id="MobiDB-lite"/>
    </source>
</evidence>
<name>A0A2W1DVM0_9PLEO</name>
<dbReference type="SMART" id="SM00401">
    <property type="entry name" value="ZnF_GATA"/>
    <property type="match status" value="2"/>
</dbReference>
<feature type="compositionally biased region" description="Polar residues" evidence="9">
    <location>
        <begin position="345"/>
        <end position="360"/>
    </location>
</feature>
<protein>
    <submittedName>
        <fullName evidence="11">GAT1, GATA Zn-finger-containing transcription factor</fullName>
    </submittedName>
</protein>
<dbReference type="InterPro" id="IPR000679">
    <property type="entry name" value="Znf_GATA"/>
</dbReference>
<dbReference type="GO" id="GO:0000978">
    <property type="term" value="F:RNA polymerase II cis-regulatory region sequence-specific DNA binding"/>
    <property type="evidence" value="ECO:0007669"/>
    <property type="project" value="TreeGrafter"/>
</dbReference>
<accession>A0A2W1DVM0</accession>
<evidence type="ECO:0000313" key="12">
    <source>
        <dbReference type="Proteomes" id="UP000245464"/>
    </source>
</evidence>
<feature type="compositionally biased region" description="Basic and acidic residues" evidence="9">
    <location>
        <begin position="427"/>
        <end position="438"/>
    </location>
</feature>
<keyword evidence="8" id="KW-0539">Nucleus</keyword>
<evidence type="ECO:0000313" key="11">
    <source>
        <dbReference type="EMBL" id="KAF7579426.1"/>
    </source>
</evidence>
<keyword evidence="5" id="KW-0862">Zinc</keyword>